<protein>
    <submittedName>
        <fullName evidence="2">Uncharacterized protein</fullName>
    </submittedName>
</protein>
<accession>A0A6A6GIA6</accession>
<dbReference type="AlphaFoldDB" id="A0A6A6GIA6"/>
<keyword evidence="3" id="KW-1185">Reference proteome</keyword>
<dbReference type="Proteomes" id="UP000799538">
    <property type="component" value="Unassembled WGS sequence"/>
</dbReference>
<proteinExistence type="predicted"/>
<evidence type="ECO:0000256" key="1">
    <source>
        <dbReference type="SAM" id="MobiDB-lite"/>
    </source>
</evidence>
<name>A0A6A6GIA6_9PEZI</name>
<reference evidence="3" key="1">
    <citation type="journal article" date="2020" name="Stud. Mycol.">
        <title>101 Dothideomycetes genomes: A test case for predicting lifestyles and emergence of pathogens.</title>
        <authorList>
            <person name="Haridas S."/>
            <person name="Albert R."/>
            <person name="Binder M."/>
            <person name="Bloem J."/>
            <person name="LaButti K."/>
            <person name="Salamov A."/>
            <person name="Andreopoulos B."/>
            <person name="Baker S."/>
            <person name="Barry K."/>
            <person name="Bills G."/>
            <person name="Bluhm B."/>
            <person name="Cannon C."/>
            <person name="Castanera R."/>
            <person name="Culley D."/>
            <person name="Daum C."/>
            <person name="Ezra D."/>
            <person name="Gonzalez J."/>
            <person name="Henrissat B."/>
            <person name="Kuo A."/>
            <person name="Liang C."/>
            <person name="Lipzen A."/>
            <person name="Lutzoni F."/>
            <person name="Magnuson J."/>
            <person name="Mondo S."/>
            <person name="Nolan M."/>
            <person name="Ohm R."/>
            <person name="Pangilinan J."/>
            <person name="Park H.-J."/>
            <person name="Ramirez L."/>
            <person name="Alfaro M."/>
            <person name="Sun H."/>
            <person name="Tritt A."/>
            <person name="Yoshinaga Y."/>
            <person name="Zwiers L.-H."/>
            <person name="Turgeon B."/>
            <person name="Goodwin S."/>
            <person name="Spatafora J."/>
            <person name="Crous P."/>
            <person name="Grigoriev I."/>
        </authorList>
    </citation>
    <scope>NUCLEOTIDE SEQUENCE [LARGE SCALE GENOMIC DNA]</scope>
    <source>
        <strain evidence="3">CECT 20119</strain>
    </source>
</reference>
<evidence type="ECO:0000313" key="2">
    <source>
        <dbReference type="EMBL" id="KAF2225474.1"/>
    </source>
</evidence>
<evidence type="ECO:0000313" key="3">
    <source>
        <dbReference type="Proteomes" id="UP000799538"/>
    </source>
</evidence>
<gene>
    <name evidence="2" type="ORF">BDZ85DRAFT_279164</name>
</gene>
<dbReference type="EMBL" id="ML992503">
    <property type="protein sequence ID" value="KAF2225474.1"/>
    <property type="molecule type" value="Genomic_DNA"/>
</dbReference>
<feature type="region of interest" description="Disordered" evidence="1">
    <location>
        <begin position="237"/>
        <end position="267"/>
    </location>
</feature>
<sequence>MRIAPSPHEGLCDEIPETPPAVSTSSILRACAASGTISFSITGIMTILGAHRSGAHTRLTAVSSILLTGVLIWDRTRTDREERSFLRSRNIEIPPRRWIDRLQHLDGDGILLCSGLLGVATRLGTPKSLFSPLHKRYINSLISNDIIKANQSPLRAGRVVQATRWETGLAAFSYGTALALGSLFFLTPKNVFAIPSMIGHAQGDVRRLARAGLTINDVSEIPSMACEQPQTDMRMPEPLEQDYLPSNGPDNMDMDPKDARSGSSGHARSRLFRILRRVTPDSVSNDEVNAMMIEGRIPRPEALTKEFDRLVEVQTMVGRLRRNKGRCMENWFMRQDDTPARLALLSLIEQSVRNDIAEITALIAKAKRSPSRVAVPVSSGFTVKEVLEPQGPPGQLTIERVLSWTLAECRRKIEKTSSYPSDEDRASAVRAQAIADESVQLRFELNHFSIFFEFFWLKNLLGRD</sequence>
<organism evidence="2 3">
    <name type="scientific">Elsinoe ampelina</name>
    <dbReference type="NCBI Taxonomy" id="302913"/>
    <lineage>
        <taxon>Eukaryota</taxon>
        <taxon>Fungi</taxon>
        <taxon>Dikarya</taxon>
        <taxon>Ascomycota</taxon>
        <taxon>Pezizomycotina</taxon>
        <taxon>Dothideomycetes</taxon>
        <taxon>Dothideomycetidae</taxon>
        <taxon>Myriangiales</taxon>
        <taxon>Elsinoaceae</taxon>
        <taxon>Elsinoe</taxon>
    </lineage>
</organism>